<dbReference type="CDD" id="cd06579">
    <property type="entry name" value="TM_PBP1_transp_AraH_like"/>
    <property type="match status" value="1"/>
</dbReference>
<keyword evidence="4 6" id="KW-1133">Transmembrane helix</keyword>
<dbReference type="OrthoDB" id="9808136at2"/>
<feature type="transmembrane region" description="Helical" evidence="6">
    <location>
        <begin position="94"/>
        <end position="112"/>
    </location>
</feature>
<dbReference type="GO" id="GO:0005886">
    <property type="term" value="C:plasma membrane"/>
    <property type="evidence" value="ECO:0007669"/>
    <property type="project" value="UniProtKB-SubCell"/>
</dbReference>
<evidence type="ECO:0000256" key="5">
    <source>
        <dbReference type="ARBA" id="ARBA00023136"/>
    </source>
</evidence>
<evidence type="ECO:0000256" key="6">
    <source>
        <dbReference type="SAM" id="Phobius"/>
    </source>
</evidence>
<feature type="transmembrane region" description="Helical" evidence="6">
    <location>
        <begin position="193"/>
        <end position="215"/>
    </location>
</feature>
<reference evidence="7 8" key="1">
    <citation type="submission" date="2019-04" db="EMBL/GenBank/DDBJ databases">
        <title>Streptomyces oryziradicis sp. nov., a novel actinomycete isolated from rhizosphere soil of rice (Oryza sativa L.).</title>
        <authorList>
            <person name="Li C."/>
        </authorList>
    </citation>
    <scope>NUCLEOTIDE SEQUENCE [LARGE SCALE GENOMIC DNA]</scope>
    <source>
        <strain evidence="7 8">NEAU-C40</strain>
    </source>
</reference>
<dbReference type="GO" id="GO:0022857">
    <property type="term" value="F:transmembrane transporter activity"/>
    <property type="evidence" value="ECO:0007669"/>
    <property type="project" value="InterPro"/>
</dbReference>
<evidence type="ECO:0000256" key="1">
    <source>
        <dbReference type="ARBA" id="ARBA00004651"/>
    </source>
</evidence>
<feature type="transmembrane region" description="Helical" evidence="6">
    <location>
        <begin position="119"/>
        <end position="141"/>
    </location>
</feature>
<evidence type="ECO:0000313" key="8">
    <source>
        <dbReference type="Proteomes" id="UP000305778"/>
    </source>
</evidence>
<proteinExistence type="predicted"/>
<dbReference type="PANTHER" id="PTHR32196">
    <property type="entry name" value="ABC TRANSPORTER PERMEASE PROTEIN YPHD-RELATED-RELATED"/>
    <property type="match status" value="1"/>
</dbReference>
<evidence type="ECO:0000256" key="2">
    <source>
        <dbReference type="ARBA" id="ARBA00022475"/>
    </source>
</evidence>
<protein>
    <submittedName>
        <fullName evidence="7">ABC transporter permease</fullName>
    </submittedName>
</protein>
<dbReference type="RefSeq" id="WP_136726230.1">
    <property type="nucleotide sequence ID" value="NZ_SUMC01000026.1"/>
</dbReference>
<keyword evidence="2" id="KW-1003">Cell membrane</keyword>
<gene>
    <name evidence="7" type="ORF">FCI23_25285</name>
</gene>
<feature type="transmembrane region" description="Helical" evidence="6">
    <location>
        <begin position="285"/>
        <end position="312"/>
    </location>
</feature>
<feature type="transmembrane region" description="Helical" evidence="6">
    <location>
        <begin position="245"/>
        <end position="264"/>
    </location>
</feature>
<keyword evidence="5 6" id="KW-0472">Membrane</keyword>
<feature type="transmembrane region" description="Helical" evidence="6">
    <location>
        <begin position="68"/>
        <end position="88"/>
    </location>
</feature>
<accession>A0A4U0SH96</accession>
<organism evidence="7 8">
    <name type="scientific">Actinacidiphila oryziradicis</name>
    <dbReference type="NCBI Taxonomy" id="2571141"/>
    <lineage>
        <taxon>Bacteria</taxon>
        <taxon>Bacillati</taxon>
        <taxon>Actinomycetota</taxon>
        <taxon>Actinomycetes</taxon>
        <taxon>Kitasatosporales</taxon>
        <taxon>Streptomycetaceae</taxon>
        <taxon>Actinacidiphila</taxon>
    </lineage>
</organism>
<sequence length="351" mass="35410">MTLLRNNTSVGDTIANGTGGTHGAAAPRFLRAALGRPSIGMLVILLLMLVLFSALRPDTFLGTYNFRSIALSAAVIGVAAIGQTFVLATGGIDLSIGSVLVFGTVVSAKVMGAMGGMSAGWGAVGVGVLVCVVASAFWGLVNGLIITYLRVPALIATLGTLGMALGAAQIISNGLDIRTVPSVMTDTIGYQNIAGVPVLVVIALVVAAGAGLVLWHTIYGIRTKAIGSNPEGALRSGVPVRRHLISIYVVSGALAGVAGAMSLAQFSTTTIAGHTGDNLTTIAGAVLGGTSLFGGVATIFGTVIGILVPVTLQSGFVILGVEPFWQTFAVGAVLVAAVFIDQVRRGTQNRG</sequence>
<evidence type="ECO:0000256" key="4">
    <source>
        <dbReference type="ARBA" id="ARBA00022989"/>
    </source>
</evidence>
<dbReference type="EMBL" id="SUMC01000026">
    <property type="protein sequence ID" value="TKA08902.1"/>
    <property type="molecule type" value="Genomic_DNA"/>
</dbReference>
<feature type="transmembrane region" description="Helical" evidence="6">
    <location>
        <begin position="324"/>
        <end position="340"/>
    </location>
</feature>
<feature type="transmembrane region" description="Helical" evidence="6">
    <location>
        <begin position="153"/>
        <end position="172"/>
    </location>
</feature>
<dbReference type="PANTHER" id="PTHR32196:SF72">
    <property type="entry name" value="RIBOSE IMPORT PERMEASE PROTEIN RBSC"/>
    <property type="match status" value="1"/>
</dbReference>
<keyword evidence="8" id="KW-1185">Reference proteome</keyword>
<evidence type="ECO:0000313" key="7">
    <source>
        <dbReference type="EMBL" id="TKA08902.1"/>
    </source>
</evidence>
<name>A0A4U0SH96_9ACTN</name>
<dbReference type="AlphaFoldDB" id="A0A4U0SH96"/>
<feature type="transmembrane region" description="Helical" evidence="6">
    <location>
        <begin position="38"/>
        <end position="56"/>
    </location>
</feature>
<dbReference type="InterPro" id="IPR001851">
    <property type="entry name" value="ABC_transp_permease"/>
</dbReference>
<dbReference type="Proteomes" id="UP000305778">
    <property type="component" value="Unassembled WGS sequence"/>
</dbReference>
<dbReference type="Pfam" id="PF02653">
    <property type="entry name" value="BPD_transp_2"/>
    <property type="match status" value="1"/>
</dbReference>
<comment type="subcellular location">
    <subcellularLocation>
        <location evidence="1">Cell membrane</location>
        <topology evidence="1">Multi-pass membrane protein</topology>
    </subcellularLocation>
</comment>
<evidence type="ECO:0000256" key="3">
    <source>
        <dbReference type="ARBA" id="ARBA00022692"/>
    </source>
</evidence>
<keyword evidence="3 6" id="KW-0812">Transmembrane</keyword>
<comment type="caution">
    <text evidence="7">The sequence shown here is derived from an EMBL/GenBank/DDBJ whole genome shotgun (WGS) entry which is preliminary data.</text>
</comment>